<keyword evidence="1" id="KW-1133">Transmembrane helix</keyword>
<feature type="transmembrane region" description="Helical" evidence="1">
    <location>
        <begin position="97"/>
        <end position="123"/>
    </location>
</feature>
<sequence length="135" mass="15409">MLHSPEILKMLADTALGYSTVNTVMFIGLTVMFSLWGMLFFANGCAIYVHNVYDMDQADWYKKSVKVCQILLLAWSITYVIAAFFSSIGIVEAILTYLFAFICAMCVGIGTSLIYNIVWYVIISPYRCLRRKKRK</sequence>
<dbReference type="EMBL" id="MN990732">
    <property type="protein sequence ID" value="QIM10647.1"/>
    <property type="molecule type" value="Genomic_DNA"/>
</dbReference>
<dbReference type="AlphaFoldDB" id="A0A6G8F309"/>
<proteinExistence type="predicted"/>
<feature type="transmembrane region" description="Helical" evidence="1">
    <location>
        <begin position="70"/>
        <end position="91"/>
    </location>
</feature>
<organism evidence="2">
    <name type="scientific">uncultured Alphaproteobacteria bacterium</name>
    <dbReference type="NCBI Taxonomy" id="91750"/>
    <lineage>
        <taxon>Bacteria</taxon>
        <taxon>Pseudomonadati</taxon>
        <taxon>Pseudomonadota</taxon>
        <taxon>Alphaproteobacteria</taxon>
        <taxon>environmental samples</taxon>
    </lineage>
</organism>
<evidence type="ECO:0000256" key="1">
    <source>
        <dbReference type="SAM" id="Phobius"/>
    </source>
</evidence>
<feature type="transmembrane region" description="Helical" evidence="1">
    <location>
        <begin position="24"/>
        <end position="49"/>
    </location>
</feature>
<evidence type="ECO:0008006" key="3">
    <source>
        <dbReference type="Google" id="ProtNLM"/>
    </source>
</evidence>
<evidence type="ECO:0000313" key="2">
    <source>
        <dbReference type="EMBL" id="QIM10647.1"/>
    </source>
</evidence>
<accession>A0A6G8F309</accession>
<keyword evidence="1" id="KW-0472">Membrane</keyword>
<protein>
    <recommendedName>
        <fullName evidence="3">Transmembrane protein</fullName>
    </recommendedName>
</protein>
<keyword evidence="1" id="KW-0812">Transmembrane</keyword>
<name>A0A6G8F309_9PROT</name>
<reference evidence="2" key="1">
    <citation type="journal article" date="2020" name="J. ISSAAS">
        <title>Lactobacilli and other gastrointestinal microbiota of Peromyscus leucopus, reservoir host for agents of Lyme disease and other zoonoses in North America.</title>
        <authorList>
            <person name="Milovic A."/>
            <person name="Bassam K."/>
            <person name="Shao H."/>
            <person name="Chatzistamou I."/>
            <person name="Tufts D.M."/>
            <person name="Diuk-Wasser M."/>
            <person name="Barbour A.G."/>
        </authorList>
    </citation>
    <scope>NUCLEOTIDE SEQUENCE</scope>
    <source>
        <strain evidence="2">LL90</strain>
    </source>
</reference>
<gene>
    <name evidence="2" type="ORF">PlAlph_5390</name>
</gene>